<dbReference type="Pfam" id="PF00685">
    <property type="entry name" value="Sulfotransfer_1"/>
    <property type="match status" value="1"/>
</dbReference>
<evidence type="ECO:0000313" key="4">
    <source>
        <dbReference type="Proteomes" id="UP001168098"/>
    </source>
</evidence>
<dbReference type="GO" id="GO:0008146">
    <property type="term" value="F:sulfotransferase activity"/>
    <property type="evidence" value="ECO:0007669"/>
    <property type="project" value="InterPro"/>
</dbReference>
<evidence type="ECO:0000256" key="1">
    <source>
        <dbReference type="RuleBase" id="RU361155"/>
    </source>
</evidence>
<reference evidence="3 4" key="1">
    <citation type="journal article" date="2023" name="BMC Biotechnol.">
        <title>Vitis rotundifolia cv Carlos genome sequencing.</title>
        <authorList>
            <person name="Huff M."/>
            <person name="Hulse-Kemp A."/>
            <person name="Scheffler B."/>
            <person name="Youngblood R."/>
            <person name="Simpson S."/>
            <person name="Babiker E."/>
            <person name="Staton M."/>
        </authorList>
    </citation>
    <scope>NUCLEOTIDE SEQUENCE [LARGE SCALE GENOMIC DNA]</scope>
    <source>
        <tissue evidence="3">Leaf</tissue>
    </source>
</reference>
<name>A0AA39DKR1_VITRO</name>
<organism evidence="3 4">
    <name type="scientific">Vitis rotundifolia</name>
    <name type="common">Muscadine grape</name>
    <dbReference type="NCBI Taxonomy" id="103349"/>
    <lineage>
        <taxon>Eukaryota</taxon>
        <taxon>Viridiplantae</taxon>
        <taxon>Streptophyta</taxon>
        <taxon>Embryophyta</taxon>
        <taxon>Tracheophyta</taxon>
        <taxon>Spermatophyta</taxon>
        <taxon>Magnoliopsida</taxon>
        <taxon>eudicotyledons</taxon>
        <taxon>Gunneridae</taxon>
        <taxon>Pentapetalae</taxon>
        <taxon>rosids</taxon>
        <taxon>Vitales</taxon>
        <taxon>Vitaceae</taxon>
        <taxon>Viteae</taxon>
        <taxon>Vitis</taxon>
    </lineage>
</organism>
<accession>A0AA39DKR1</accession>
<evidence type="ECO:0000259" key="2">
    <source>
        <dbReference type="Pfam" id="PF00685"/>
    </source>
</evidence>
<feature type="domain" description="Sulfotransferase" evidence="2">
    <location>
        <begin position="71"/>
        <end position="141"/>
    </location>
</feature>
<comment type="similarity">
    <text evidence="1">Belongs to the sulfotransferase 1 family.</text>
</comment>
<protein>
    <recommendedName>
        <fullName evidence="1">Sulfotransferase</fullName>
        <ecNumber evidence="1">2.8.2.-</ecNumber>
    </recommendedName>
</protein>
<dbReference type="Proteomes" id="UP001168098">
    <property type="component" value="Unassembled WGS sequence"/>
</dbReference>
<dbReference type="EMBL" id="JARBHA010000013">
    <property type="protein sequence ID" value="KAJ9685642.1"/>
    <property type="molecule type" value="Genomic_DNA"/>
</dbReference>
<keyword evidence="4" id="KW-1185">Reference proteome</keyword>
<dbReference type="EC" id="2.8.2.-" evidence="1"/>
<dbReference type="InterPro" id="IPR027417">
    <property type="entry name" value="P-loop_NTPase"/>
</dbReference>
<gene>
    <name evidence="3" type="ORF">PVL29_017611</name>
</gene>
<sequence>MASLPSAENAMVLQTKTDEDEKGRFSRSYREMISTFPTEKGSKIHDLMYQYQGFWYDSIFSLSPSQNVELWLKSLMFAIMNRTRYDFSAHPLLSSNSHQLVPSLGLYFYHNIPFPNQDTLSPPHLFHTHSPFTSLPQSVIDS</sequence>
<evidence type="ECO:0000313" key="3">
    <source>
        <dbReference type="EMBL" id="KAJ9685642.1"/>
    </source>
</evidence>
<dbReference type="Gene3D" id="3.40.50.300">
    <property type="entry name" value="P-loop containing nucleotide triphosphate hydrolases"/>
    <property type="match status" value="1"/>
</dbReference>
<keyword evidence="1" id="KW-0808">Transferase</keyword>
<proteinExistence type="inferred from homology"/>
<comment type="caution">
    <text evidence="3">The sequence shown here is derived from an EMBL/GenBank/DDBJ whole genome shotgun (WGS) entry which is preliminary data.</text>
</comment>
<dbReference type="InterPro" id="IPR000863">
    <property type="entry name" value="Sulfotransferase_dom"/>
</dbReference>
<dbReference type="AlphaFoldDB" id="A0AA39DKR1"/>